<dbReference type="InterPro" id="IPR001471">
    <property type="entry name" value="AP2/ERF_dom"/>
</dbReference>
<dbReference type="Gene3D" id="1.20.5.2050">
    <property type="match status" value="5"/>
</dbReference>
<feature type="domain" description="AP2/ERF" evidence="7">
    <location>
        <begin position="506"/>
        <end position="559"/>
    </location>
</feature>
<dbReference type="Pfam" id="PF00847">
    <property type="entry name" value="AP2"/>
    <property type="match status" value="5"/>
</dbReference>
<reference evidence="8 9" key="1">
    <citation type="submission" date="2014-11" db="EMBL/GenBank/DDBJ databases">
        <authorList>
            <person name="Zhu J."/>
            <person name="Qi W."/>
            <person name="Song R."/>
        </authorList>
    </citation>
    <scope>NUCLEOTIDE SEQUENCE [LARGE SCALE GENOMIC DNA]</scope>
</reference>
<keyword evidence="5" id="KW-0539">Nucleus</keyword>
<dbReference type="PhylomeDB" id="A0A0G4EQC5"/>
<dbReference type="EMBL" id="CDMY01000290">
    <property type="protein sequence ID" value="CEL99830.1"/>
    <property type="molecule type" value="Genomic_DNA"/>
</dbReference>
<evidence type="ECO:0000313" key="8">
    <source>
        <dbReference type="EMBL" id="CEL99830.1"/>
    </source>
</evidence>
<feature type="compositionally biased region" description="Basic and acidic residues" evidence="6">
    <location>
        <begin position="1066"/>
        <end position="1094"/>
    </location>
</feature>
<feature type="compositionally biased region" description="Basic and acidic residues" evidence="6">
    <location>
        <begin position="414"/>
        <end position="424"/>
    </location>
</feature>
<feature type="domain" description="AP2/ERF" evidence="7">
    <location>
        <begin position="633"/>
        <end position="685"/>
    </location>
</feature>
<sequence length="1504" mass="165311">MKGRVASYLLVVQEAGRESQWKDSRWVVTTSSLLVCVAAVVCIRSLVRWRHCAVPARHSDHHSAVLYILPRRTNTNDHPIPSHHLTVRFVDRNAAPFALNASGARPPLPGRLANLLADRHIRHTMAAPHPPPAPVPPLHPRPPPLIPSSPQPPAVDQTAQQQAQLIEQQVDHPMEEEQAEADVAGAVDAGGVSPQHQNDEQQQEDQPMAPDDQHETGAHSYAPPGPPAPGPGPGPPRDSTDQAGADRERKHVSREGSPAPAGNRQRTSSGQPELLRDVLRNKVIPDYLNKHLPDFSVADEGNGQRFMVTFKVTAWRGYGDNRPPVWVRGVVSRDHGGRGWDVSMLSDLLVAVRNGTADSDDRFESVSDVIDGLERTVTQWRPARLSSVPYSASDSAPGPSTTSPAAAVGGAAEPPHDESPHDKGLVPARKHAKHRHSHSHRLRSSARAGKEAQQGGPAHDKSVDRSRSLEDRHTHPLGSRPPAHERAPTSTVDEKSNAREGRYQSDVSGVSWSEKCQAWAATWYDTGDGKSKIKCFYMKHHGFDKAKALAERHRRKMERTGQAAVRGRSEHQSGVRGVNYNKTFNAWKADWQVDDSRRYKSFSVDQLGYEEAKKAAIAHIRKTFHKKRSEHQSGVRGVYYNERCKSWVASWQEAGKQKRKAFSVKQLGYEEAKEAAIAHRRKMERLHTSEGGAESHGDQADSRSADDGDDPLPGRQRQAPQLRQSGLRSGVPLRPIARPDTKRQDRREGRPNRNPSHLREGPSRMTPLQRQRQNTSKAEATRDEGRSTPNGDGAIHSARRHGPPAAGQVWVGWRAATWLLPSSRSSAATATTKRHREDSGGGRDRHVSAKLSEAGGHFLATSLVAQAKFADSDAADRQQQGAGASVPEGSIRDQSSDRSPPRKHCRREAALARSSPSVADKRPSSKSGKTADGPEGIRRAAEHRSDVSGVYWYEPGQAWAAHWRSTRDGKQERKCFYVRDHGFHKAKALAEQHRLKMERTGQAAIKHRSEHQSGVRGVTYNKKVNSWLAFWQEGGSRKSKHFMVESLGFEGAKEAAIAHRRRKMERLHTSEAGAKRHGDPADSTRADDGDDPRPVRHRQAPQLRQSGLRSGVPLRPIARPDTKRPRPRRDGRPNRNPSPDIEAPSWLREGPPATPPTRHTASRGPRVPPVEQGDLIRHFYQQLEALGRAHPDTPLCLRFRSGSALTQLAVEVVLPGTPVQSVPLSAATREVMGAAIDAAWACRQQEMDIDGTEDQQPMTHAQRMVLCRLYGQVGHNIGAMLAAVPSLSFASIDSFVRRELPAMVGQRDGEDIKEAASRFIKQLQKTNQQHTTPALPKPLKAADDEQLPGGDELADIDMTMRPPPHQPVKGPHAPNVPQAGDPNEADRMVDGEVGGGRHGGHGNGDGNGGREEGSWDSARLVSAIEHEMGVMAADKRERHGGKLQHVIDKVKEYGISGMSMSLLVEPPQDSDGSDEVRLEAALIDAAREAVFGGIIRRTINRQDG</sequence>
<evidence type="ECO:0000256" key="5">
    <source>
        <dbReference type="ARBA" id="ARBA00023242"/>
    </source>
</evidence>
<evidence type="ECO:0000259" key="7">
    <source>
        <dbReference type="Pfam" id="PF00847"/>
    </source>
</evidence>
<feature type="domain" description="AP2/ERF" evidence="7">
    <location>
        <begin position="946"/>
        <end position="999"/>
    </location>
</feature>
<feature type="domain" description="AP2/ERF" evidence="7">
    <location>
        <begin position="1013"/>
        <end position="1062"/>
    </location>
</feature>
<dbReference type="GO" id="GO:0005634">
    <property type="term" value="C:nucleus"/>
    <property type="evidence" value="ECO:0007669"/>
    <property type="project" value="UniProtKB-SubCell"/>
</dbReference>
<organism evidence="8 9">
    <name type="scientific">Vitrella brassicaformis (strain CCMP3155)</name>
    <dbReference type="NCBI Taxonomy" id="1169540"/>
    <lineage>
        <taxon>Eukaryota</taxon>
        <taxon>Sar</taxon>
        <taxon>Alveolata</taxon>
        <taxon>Colpodellida</taxon>
        <taxon>Vitrellaceae</taxon>
        <taxon>Vitrella</taxon>
    </lineage>
</organism>
<dbReference type="InParanoid" id="A0A0G4EQC5"/>
<name>A0A0G4EQC5_VITBC</name>
<evidence type="ECO:0000313" key="9">
    <source>
        <dbReference type="Proteomes" id="UP000041254"/>
    </source>
</evidence>
<feature type="region of interest" description="Disordered" evidence="6">
    <location>
        <begin position="824"/>
        <end position="847"/>
    </location>
</feature>
<feature type="compositionally biased region" description="Basic and acidic residues" evidence="6">
    <location>
        <begin position="1118"/>
        <end position="1133"/>
    </location>
</feature>
<feature type="region of interest" description="Disordered" evidence="6">
    <location>
        <begin position="871"/>
        <end position="938"/>
    </location>
</feature>
<keyword evidence="2" id="KW-0805">Transcription regulation</keyword>
<feature type="compositionally biased region" description="Basic and acidic residues" evidence="6">
    <location>
        <begin position="238"/>
        <end position="249"/>
    </location>
</feature>
<feature type="compositionally biased region" description="Basic and acidic residues" evidence="6">
    <location>
        <begin position="890"/>
        <end position="900"/>
    </location>
</feature>
<dbReference type="GO" id="GO:0003677">
    <property type="term" value="F:DNA binding"/>
    <property type="evidence" value="ECO:0007669"/>
    <property type="project" value="UniProtKB-KW"/>
</dbReference>
<dbReference type="OMA" id="CERLSEW"/>
<dbReference type="VEuPathDB" id="CryptoDB:Vbra_22469"/>
<feature type="compositionally biased region" description="Basic residues" evidence="6">
    <location>
        <begin position="428"/>
        <end position="444"/>
    </location>
</feature>
<evidence type="ECO:0000256" key="4">
    <source>
        <dbReference type="ARBA" id="ARBA00023163"/>
    </source>
</evidence>
<evidence type="ECO:0000256" key="6">
    <source>
        <dbReference type="SAM" id="MobiDB-lite"/>
    </source>
</evidence>
<feature type="compositionally biased region" description="Basic and acidic residues" evidence="6">
    <location>
        <begin position="458"/>
        <end position="474"/>
    </location>
</feature>
<dbReference type="OrthoDB" id="378672at2759"/>
<feature type="compositionally biased region" description="Polar residues" evidence="6">
    <location>
        <begin position="766"/>
        <end position="778"/>
    </location>
</feature>
<feature type="compositionally biased region" description="Pro residues" evidence="6">
    <location>
        <begin position="223"/>
        <end position="236"/>
    </location>
</feature>
<keyword evidence="4" id="KW-0804">Transcription</keyword>
<feature type="domain" description="AP2/ERF" evidence="7">
    <location>
        <begin position="573"/>
        <end position="620"/>
    </location>
</feature>
<proteinExistence type="predicted"/>
<feature type="compositionally biased region" description="Low complexity" evidence="6">
    <location>
        <begin position="154"/>
        <end position="163"/>
    </location>
</feature>
<dbReference type="Proteomes" id="UP000041254">
    <property type="component" value="Unassembled WGS sequence"/>
</dbReference>
<feature type="compositionally biased region" description="Low complexity" evidence="6">
    <location>
        <begin position="391"/>
        <end position="412"/>
    </location>
</feature>
<feature type="region of interest" description="Disordered" evidence="6">
    <location>
        <begin position="1324"/>
        <end position="1414"/>
    </location>
</feature>
<gene>
    <name evidence="8" type="ORF">Vbra_22469</name>
</gene>
<feature type="compositionally biased region" description="Basic and acidic residues" evidence="6">
    <location>
        <begin position="835"/>
        <end position="847"/>
    </location>
</feature>
<evidence type="ECO:0000256" key="1">
    <source>
        <dbReference type="ARBA" id="ARBA00004123"/>
    </source>
</evidence>
<feature type="compositionally biased region" description="Basic and acidic residues" evidence="6">
    <location>
        <begin position="737"/>
        <end position="762"/>
    </location>
</feature>
<feature type="compositionally biased region" description="Basic and acidic residues" evidence="6">
    <location>
        <begin position="685"/>
        <end position="706"/>
    </location>
</feature>
<keyword evidence="9" id="KW-1185">Reference proteome</keyword>
<feature type="region of interest" description="Disordered" evidence="6">
    <location>
        <begin position="1058"/>
        <end position="1170"/>
    </location>
</feature>
<feature type="compositionally biased region" description="Gly residues" evidence="6">
    <location>
        <begin position="1392"/>
        <end position="1407"/>
    </location>
</feature>
<feature type="region of interest" description="Disordered" evidence="6">
    <location>
        <begin position="388"/>
        <end position="505"/>
    </location>
</feature>
<evidence type="ECO:0000256" key="3">
    <source>
        <dbReference type="ARBA" id="ARBA00023125"/>
    </source>
</evidence>
<feature type="compositionally biased region" description="Pro residues" evidence="6">
    <location>
        <begin position="128"/>
        <end position="153"/>
    </location>
</feature>
<evidence type="ECO:0000256" key="2">
    <source>
        <dbReference type="ARBA" id="ARBA00023015"/>
    </source>
</evidence>
<accession>A0A0G4EQC5</accession>
<keyword evidence="3" id="KW-0238">DNA-binding</keyword>
<feature type="region of interest" description="Disordered" evidence="6">
    <location>
        <begin position="189"/>
        <end position="274"/>
    </location>
</feature>
<dbReference type="GO" id="GO:0003700">
    <property type="term" value="F:DNA-binding transcription factor activity"/>
    <property type="evidence" value="ECO:0007669"/>
    <property type="project" value="InterPro"/>
</dbReference>
<feature type="region of interest" description="Disordered" evidence="6">
    <location>
        <begin position="683"/>
        <end position="805"/>
    </location>
</feature>
<comment type="subcellular location">
    <subcellularLocation>
        <location evidence="1">Nucleus</location>
    </subcellularLocation>
</comment>
<feature type="compositionally biased region" description="Polar residues" evidence="6">
    <location>
        <begin position="718"/>
        <end position="727"/>
    </location>
</feature>
<protein>
    <recommendedName>
        <fullName evidence="7">AP2/ERF domain-containing protein</fullName>
    </recommendedName>
</protein>
<feature type="compositionally biased region" description="Basic and acidic residues" evidence="6">
    <location>
        <begin position="482"/>
        <end position="503"/>
    </location>
</feature>
<feature type="region of interest" description="Disordered" evidence="6">
    <location>
        <begin position="125"/>
        <end position="163"/>
    </location>
</feature>